<gene>
    <name evidence="1" type="ORF">LSH36_151g05023</name>
</gene>
<name>A0AAD9N7C9_9ANNE</name>
<protein>
    <submittedName>
        <fullName evidence="1">Uncharacterized protein</fullName>
    </submittedName>
</protein>
<comment type="caution">
    <text evidence="1">The sequence shown here is derived from an EMBL/GenBank/DDBJ whole genome shotgun (WGS) entry which is preliminary data.</text>
</comment>
<evidence type="ECO:0000313" key="2">
    <source>
        <dbReference type="Proteomes" id="UP001208570"/>
    </source>
</evidence>
<evidence type="ECO:0000313" key="1">
    <source>
        <dbReference type="EMBL" id="KAK2159535.1"/>
    </source>
</evidence>
<reference evidence="1" key="1">
    <citation type="journal article" date="2023" name="Mol. Biol. Evol.">
        <title>Third-Generation Sequencing Reveals the Adaptive Role of the Epigenome in Three Deep-Sea Polychaetes.</title>
        <authorList>
            <person name="Perez M."/>
            <person name="Aroh O."/>
            <person name="Sun Y."/>
            <person name="Lan Y."/>
            <person name="Juniper S.K."/>
            <person name="Young C.R."/>
            <person name="Angers B."/>
            <person name="Qian P.Y."/>
        </authorList>
    </citation>
    <scope>NUCLEOTIDE SEQUENCE</scope>
    <source>
        <strain evidence="1">P08H-3</strain>
    </source>
</reference>
<proteinExistence type="predicted"/>
<sequence>MDMQDSSTNGVPVISGVFRYGKRGPGVFRYGKRYDVDDDDTAAKRIFRWGKRDDVSMDEAAKRIFRWGKRSYQDDVNGYDDDEDDEVKRMIFRYGKRGDVADKRRLFSFGKRYTGNHVASDLDIRSDSPHVPFRFGEK</sequence>
<dbReference type="AlphaFoldDB" id="A0AAD9N7C9"/>
<dbReference type="Proteomes" id="UP001208570">
    <property type="component" value="Unassembled WGS sequence"/>
</dbReference>
<accession>A0AAD9N7C9</accession>
<keyword evidence="2" id="KW-1185">Reference proteome</keyword>
<dbReference type="EMBL" id="JAODUP010000151">
    <property type="protein sequence ID" value="KAK2159535.1"/>
    <property type="molecule type" value="Genomic_DNA"/>
</dbReference>
<organism evidence="1 2">
    <name type="scientific">Paralvinella palmiformis</name>
    <dbReference type="NCBI Taxonomy" id="53620"/>
    <lineage>
        <taxon>Eukaryota</taxon>
        <taxon>Metazoa</taxon>
        <taxon>Spiralia</taxon>
        <taxon>Lophotrochozoa</taxon>
        <taxon>Annelida</taxon>
        <taxon>Polychaeta</taxon>
        <taxon>Sedentaria</taxon>
        <taxon>Canalipalpata</taxon>
        <taxon>Terebellida</taxon>
        <taxon>Terebelliformia</taxon>
        <taxon>Alvinellidae</taxon>
        <taxon>Paralvinella</taxon>
    </lineage>
</organism>